<evidence type="ECO:0000256" key="1">
    <source>
        <dbReference type="SAM" id="MobiDB-lite"/>
    </source>
</evidence>
<keyword evidence="4" id="KW-1185">Reference proteome</keyword>
<dbReference type="AlphaFoldDB" id="A0ABD2Q726"/>
<feature type="region of interest" description="Disordered" evidence="1">
    <location>
        <begin position="118"/>
        <end position="141"/>
    </location>
</feature>
<dbReference type="PANTHER" id="PTHR45876:SF8">
    <property type="entry name" value="FI04035P"/>
    <property type="match status" value="1"/>
</dbReference>
<evidence type="ECO:0000259" key="2">
    <source>
        <dbReference type="PROSITE" id="PS51016"/>
    </source>
</evidence>
<dbReference type="PROSITE" id="PS51016">
    <property type="entry name" value="MYTH4"/>
    <property type="match status" value="1"/>
</dbReference>
<evidence type="ECO:0000313" key="4">
    <source>
        <dbReference type="Proteomes" id="UP001626550"/>
    </source>
</evidence>
<gene>
    <name evidence="3" type="primary">ARHGAP39_1</name>
    <name evidence="3" type="ORF">Ciccas_006007</name>
</gene>
<dbReference type="Pfam" id="PF00784">
    <property type="entry name" value="MyTH4"/>
    <property type="match status" value="1"/>
</dbReference>
<protein>
    <submittedName>
        <fullName evidence="3">Rho GTPase activating protein 39</fullName>
    </submittedName>
</protein>
<feature type="region of interest" description="Disordered" evidence="1">
    <location>
        <begin position="200"/>
        <end position="232"/>
    </location>
</feature>
<feature type="domain" description="MyTH4" evidence="2">
    <location>
        <begin position="1"/>
        <end position="121"/>
    </location>
</feature>
<reference evidence="3 4" key="1">
    <citation type="submission" date="2024-11" db="EMBL/GenBank/DDBJ databases">
        <title>Adaptive evolution of stress response genes in parasites aligns with host niche diversity.</title>
        <authorList>
            <person name="Hahn C."/>
            <person name="Resl P."/>
        </authorList>
    </citation>
    <scope>NUCLEOTIDE SEQUENCE [LARGE SCALE GENOMIC DNA]</scope>
    <source>
        <strain evidence="3">EGGRZ-B1_66</strain>
        <tissue evidence="3">Body</tissue>
    </source>
</reference>
<dbReference type="Gene3D" id="1.25.40.530">
    <property type="entry name" value="MyTH4 domain"/>
    <property type="match status" value="1"/>
</dbReference>
<dbReference type="SMART" id="SM00139">
    <property type="entry name" value="MyTH4"/>
    <property type="match status" value="1"/>
</dbReference>
<evidence type="ECO:0000313" key="3">
    <source>
        <dbReference type="EMBL" id="KAL3315365.1"/>
    </source>
</evidence>
<sequence length="246" mass="26206">MNVFYAVVQQYMGDRKASTKQREAVPSMLIQKALNHPQLRDELYAQLCKQTTANTNLTSLLCGWELMCTCLYYFPPNNAFRDHLFGYLTARHQFCKNLERKLTTEILRPAISVDESVVASKNPAPPGSSSANMPRKFAGSVNSNSSAGSSLQLAQALALGSDPSSIPVKSTNVVSNANSNSLTSGVPTSTSSLANSSFFNKAGSTGSSRWSRIGSNASTETDKINGSQSSGLNQVGATTFAVSATS</sequence>
<organism evidence="3 4">
    <name type="scientific">Cichlidogyrus casuarinus</name>
    <dbReference type="NCBI Taxonomy" id="1844966"/>
    <lineage>
        <taxon>Eukaryota</taxon>
        <taxon>Metazoa</taxon>
        <taxon>Spiralia</taxon>
        <taxon>Lophotrochozoa</taxon>
        <taxon>Platyhelminthes</taxon>
        <taxon>Monogenea</taxon>
        <taxon>Monopisthocotylea</taxon>
        <taxon>Dactylogyridea</taxon>
        <taxon>Ancyrocephalidae</taxon>
        <taxon>Cichlidogyrus</taxon>
    </lineage>
</organism>
<dbReference type="Proteomes" id="UP001626550">
    <property type="component" value="Unassembled WGS sequence"/>
</dbReference>
<comment type="caution">
    <text evidence="3">The sequence shown here is derived from an EMBL/GenBank/DDBJ whole genome shotgun (WGS) entry which is preliminary data.</text>
</comment>
<name>A0ABD2Q726_9PLAT</name>
<dbReference type="InterPro" id="IPR038185">
    <property type="entry name" value="MyTH4_dom_sf"/>
</dbReference>
<dbReference type="InterPro" id="IPR000857">
    <property type="entry name" value="MyTH4_dom"/>
</dbReference>
<proteinExistence type="predicted"/>
<accession>A0ABD2Q726</accession>
<dbReference type="EMBL" id="JBJKFK010000768">
    <property type="protein sequence ID" value="KAL3315365.1"/>
    <property type="molecule type" value="Genomic_DNA"/>
</dbReference>
<dbReference type="PANTHER" id="PTHR45876">
    <property type="entry name" value="FI04035P"/>
    <property type="match status" value="1"/>
</dbReference>